<organism evidence="3 4">
    <name type="scientific">Vitis vinifera</name>
    <name type="common">Grape</name>
    <dbReference type="NCBI Taxonomy" id="29760"/>
    <lineage>
        <taxon>Eukaryota</taxon>
        <taxon>Viridiplantae</taxon>
        <taxon>Streptophyta</taxon>
        <taxon>Embryophyta</taxon>
        <taxon>Tracheophyta</taxon>
        <taxon>Spermatophyta</taxon>
        <taxon>Magnoliopsida</taxon>
        <taxon>eudicotyledons</taxon>
        <taxon>Gunneridae</taxon>
        <taxon>Pentapetalae</taxon>
        <taxon>rosids</taxon>
        <taxon>Vitales</taxon>
        <taxon>Vitaceae</taxon>
        <taxon>Viteae</taxon>
        <taxon>Vitis</taxon>
    </lineage>
</organism>
<dbReference type="PANTHER" id="PTHR32166:SF105">
    <property type="entry name" value="HAT DIMERIZATION DOMAIN-CONTAINING PROTEIN"/>
    <property type="match status" value="1"/>
</dbReference>
<evidence type="ECO:0000313" key="4">
    <source>
        <dbReference type="Proteomes" id="UP000288805"/>
    </source>
</evidence>
<reference evidence="3 4" key="1">
    <citation type="journal article" date="2018" name="PLoS Genet.">
        <title>Population sequencing reveals clonal diversity and ancestral inbreeding in the grapevine cultivar Chardonnay.</title>
        <authorList>
            <person name="Roach M.J."/>
            <person name="Johnson D.L."/>
            <person name="Bohlmann J."/>
            <person name="van Vuuren H.J."/>
            <person name="Jones S.J."/>
            <person name="Pretorius I.S."/>
            <person name="Schmidt S.A."/>
            <person name="Borneman A.R."/>
        </authorList>
    </citation>
    <scope>NUCLEOTIDE SEQUENCE [LARGE SCALE GENOMIC DNA]</scope>
    <source>
        <strain evidence="4">cv. Chardonnay</strain>
        <tissue evidence="3">Leaf</tissue>
    </source>
</reference>
<evidence type="ECO:0000256" key="1">
    <source>
        <dbReference type="SAM" id="MobiDB-lite"/>
    </source>
</evidence>
<dbReference type="Proteomes" id="UP000288805">
    <property type="component" value="Unassembled WGS sequence"/>
</dbReference>
<evidence type="ECO:0000313" key="3">
    <source>
        <dbReference type="EMBL" id="RVW32359.1"/>
    </source>
</evidence>
<protein>
    <recommendedName>
        <fullName evidence="2">DUF659 domain-containing protein</fullName>
    </recommendedName>
</protein>
<feature type="compositionally biased region" description="Gly residues" evidence="1">
    <location>
        <begin position="202"/>
        <end position="220"/>
    </location>
</feature>
<name>A0A438DA96_VITVI</name>
<sequence length="255" mass="28252">MFPSKQKSIKSLFSTEDVKKVGNTISKFFLFNTIPFNAADSGPYYKSMVDTIAEAGPGIKGPMDTKLEIHIWKRRCKSLRSMIYHSSVDTTNIPKTTDYIFSLMDKVVEEVGEKNVVQVVIDNDVKLFVDGRREFGSDYKESNKSISSRETVDEDDGTINRKVNRRTSNATQERDVDSHRKGKAPRKISSSSSSDDNDNGGSRRGSGTSGGSRGVGGTGEDFGTFHLELGKQLSDAYFPNRSSPRLAIQWLVGDN</sequence>
<feature type="region of interest" description="Disordered" evidence="1">
    <location>
        <begin position="138"/>
        <end position="223"/>
    </location>
</feature>
<feature type="domain" description="DUF659" evidence="2">
    <location>
        <begin position="77"/>
        <end position="125"/>
    </location>
</feature>
<proteinExistence type="predicted"/>
<dbReference type="Pfam" id="PF04937">
    <property type="entry name" value="DUF659"/>
    <property type="match status" value="1"/>
</dbReference>
<gene>
    <name evidence="3" type="ORF">CK203_087540</name>
</gene>
<dbReference type="InterPro" id="IPR007021">
    <property type="entry name" value="DUF659"/>
</dbReference>
<dbReference type="EMBL" id="QGNW01001721">
    <property type="protein sequence ID" value="RVW32359.1"/>
    <property type="molecule type" value="Genomic_DNA"/>
</dbReference>
<dbReference type="AlphaFoldDB" id="A0A438DA96"/>
<comment type="caution">
    <text evidence="3">The sequence shown here is derived from an EMBL/GenBank/DDBJ whole genome shotgun (WGS) entry which is preliminary data.</text>
</comment>
<dbReference type="PANTHER" id="PTHR32166">
    <property type="entry name" value="OSJNBA0013A04.12 PROTEIN"/>
    <property type="match status" value="1"/>
</dbReference>
<evidence type="ECO:0000259" key="2">
    <source>
        <dbReference type="Pfam" id="PF04937"/>
    </source>
</evidence>
<accession>A0A438DA96</accession>